<dbReference type="GO" id="GO:0005886">
    <property type="term" value="C:plasma membrane"/>
    <property type="evidence" value="ECO:0007669"/>
    <property type="project" value="UniProtKB-SubCell"/>
</dbReference>
<dbReference type="InterPro" id="IPR011577">
    <property type="entry name" value="Cyt_b561_bac/Ni-Hgenase"/>
</dbReference>
<evidence type="ECO:0000313" key="16">
    <source>
        <dbReference type="EMBL" id="SEK42871.1"/>
    </source>
</evidence>
<dbReference type="Pfam" id="PF01292">
    <property type="entry name" value="Ni_hydr_CYTB"/>
    <property type="match status" value="1"/>
</dbReference>
<dbReference type="GO" id="GO:0008863">
    <property type="term" value="F:formate dehydrogenase (NAD+) activity"/>
    <property type="evidence" value="ECO:0007669"/>
    <property type="project" value="InterPro"/>
</dbReference>
<keyword evidence="10 13" id="KW-1133">Transmembrane helix</keyword>
<dbReference type="EMBL" id="FNZQ01000001">
    <property type="protein sequence ID" value="SEK42871.1"/>
    <property type="molecule type" value="Genomic_DNA"/>
</dbReference>
<keyword evidence="14" id="KW-0732">Signal</keyword>
<sequence length="413" mass="44941">MIRAFLFLIAFTLPAMAQEGVSVDVIPPGGTAPDVQSLDRSATGGAPTLADIMARQQAQREGQDQPVLNDASRAADTGGIGLPITDDLGTLGGASDPELWRGIRFNSIPITTQQRGPAATVLIQDGGMTWLKWRAGPLRIWGGILLLVTLALLALFFVIRGRIRIEGPRTGRTLLRFKTYERFGHWLTAGSFIALAITGLLVLFGRIAFIPLFGAEGWAPVAIASKWVHNNISWAFMIGLVMIFFMWVLQNIPNKDDLIWLARGGGIFGKGHVPARKFNAGQKIIFWIVILGGASLSVSGLSMLFPFELPMFASTFGLLNDWGLPQLVGLGPLPIDLTPQEEMQYSQIWHGIVAFGMTAVIFAHIYLGSVGMEGAYDAMGKGEVEEQWAVEHHSIWAEKIMAERDRPGNAPAE</sequence>
<dbReference type="InterPro" id="IPR051817">
    <property type="entry name" value="FDH_cytochrome_b556_subunit"/>
</dbReference>
<evidence type="ECO:0000256" key="6">
    <source>
        <dbReference type="ARBA" id="ARBA00022617"/>
    </source>
</evidence>
<evidence type="ECO:0000256" key="11">
    <source>
        <dbReference type="ARBA" id="ARBA00023004"/>
    </source>
</evidence>
<evidence type="ECO:0000256" key="5">
    <source>
        <dbReference type="ARBA" id="ARBA00022475"/>
    </source>
</evidence>
<dbReference type="GO" id="GO:0022904">
    <property type="term" value="P:respiratory electron transport chain"/>
    <property type="evidence" value="ECO:0007669"/>
    <property type="project" value="InterPro"/>
</dbReference>
<evidence type="ECO:0000256" key="9">
    <source>
        <dbReference type="ARBA" id="ARBA00022982"/>
    </source>
</evidence>
<feature type="transmembrane region" description="Helical" evidence="13">
    <location>
        <begin position="232"/>
        <end position="249"/>
    </location>
</feature>
<feature type="domain" description="Cytochrome b561 bacterial/Ni-hydrogenase" evidence="15">
    <location>
        <begin position="176"/>
        <end position="371"/>
    </location>
</feature>
<dbReference type="GO" id="GO:0009326">
    <property type="term" value="C:formate dehydrogenase complex"/>
    <property type="evidence" value="ECO:0007669"/>
    <property type="project" value="InterPro"/>
</dbReference>
<organism evidence="16 17">
    <name type="scientific">Jannaschia helgolandensis</name>
    <dbReference type="NCBI Taxonomy" id="188906"/>
    <lineage>
        <taxon>Bacteria</taxon>
        <taxon>Pseudomonadati</taxon>
        <taxon>Pseudomonadota</taxon>
        <taxon>Alphaproteobacteria</taxon>
        <taxon>Rhodobacterales</taxon>
        <taxon>Roseobacteraceae</taxon>
        <taxon>Jannaschia</taxon>
    </lineage>
</organism>
<keyword evidence="5" id="KW-1003">Cell membrane</keyword>
<keyword evidence="11" id="KW-0408">Iron</keyword>
<evidence type="ECO:0000259" key="15">
    <source>
        <dbReference type="Pfam" id="PF01292"/>
    </source>
</evidence>
<dbReference type="STRING" id="188906.SAMN04488526_0553"/>
<comment type="subcellular location">
    <subcellularLocation>
        <location evidence="2">Cell membrane</location>
        <topology evidence="2">Multi-pass membrane protein</topology>
    </subcellularLocation>
</comment>
<keyword evidence="6" id="KW-0349">Heme</keyword>
<dbReference type="Proteomes" id="UP000199283">
    <property type="component" value="Unassembled WGS sequence"/>
</dbReference>
<dbReference type="InterPro" id="IPR006471">
    <property type="entry name" value="Formate_DH_gsu"/>
</dbReference>
<feature type="transmembrane region" description="Helical" evidence="13">
    <location>
        <begin position="284"/>
        <end position="305"/>
    </location>
</feature>
<feature type="transmembrane region" description="Helical" evidence="13">
    <location>
        <begin position="138"/>
        <end position="159"/>
    </location>
</feature>
<evidence type="ECO:0000256" key="14">
    <source>
        <dbReference type="SAM" id="SignalP"/>
    </source>
</evidence>
<keyword evidence="4" id="KW-0813">Transport</keyword>
<evidence type="ECO:0000256" key="13">
    <source>
        <dbReference type="SAM" id="Phobius"/>
    </source>
</evidence>
<comment type="cofactor">
    <cofactor evidence="1">
        <name>heme</name>
        <dbReference type="ChEBI" id="CHEBI:30413"/>
    </cofactor>
</comment>
<dbReference type="RefSeq" id="WP_092761115.1">
    <property type="nucleotide sequence ID" value="NZ_FNZQ01000001.1"/>
</dbReference>
<dbReference type="GO" id="GO:0036397">
    <property type="term" value="F:formate dehydrogenase (quinone) activity"/>
    <property type="evidence" value="ECO:0007669"/>
    <property type="project" value="TreeGrafter"/>
</dbReference>
<gene>
    <name evidence="16" type="ORF">SAMN04488526_0553</name>
</gene>
<dbReference type="InterPro" id="IPR016174">
    <property type="entry name" value="Di-haem_cyt_TM"/>
</dbReference>
<protein>
    <submittedName>
        <fullName evidence="16">Formate dehydrogenase gamma subunit</fullName>
    </submittedName>
</protein>
<evidence type="ECO:0000256" key="4">
    <source>
        <dbReference type="ARBA" id="ARBA00022448"/>
    </source>
</evidence>
<dbReference type="GO" id="GO:0009055">
    <property type="term" value="F:electron transfer activity"/>
    <property type="evidence" value="ECO:0007669"/>
    <property type="project" value="InterPro"/>
</dbReference>
<dbReference type="Gene3D" id="1.20.950.20">
    <property type="entry name" value="Transmembrane di-heme cytochromes, Chain C"/>
    <property type="match status" value="1"/>
</dbReference>
<dbReference type="PANTHER" id="PTHR30074">
    <property type="entry name" value="FORMATE DEHYDROGENASE, NITRATE-INDUCIBLE, CYTOCHROME B556 FDN SUBUNIT"/>
    <property type="match status" value="1"/>
</dbReference>
<keyword evidence="7 13" id="KW-0812">Transmembrane</keyword>
<feature type="transmembrane region" description="Helical" evidence="13">
    <location>
        <begin position="186"/>
        <end position="212"/>
    </location>
</feature>
<dbReference type="NCBIfam" id="TIGR01583">
    <property type="entry name" value="formate-DH-gamm"/>
    <property type="match status" value="1"/>
</dbReference>
<keyword evidence="17" id="KW-1185">Reference proteome</keyword>
<feature type="chain" id="PRO_5011542238" evidence="14">
    <location>
        <begin position="18"/>
        <end position="413"/>
    </location>
</feature>
<evidence type="ECO:0000256" key="2">
    <source>
        <dbReference type="ARBA" id="ARBA00004651"/>
    </source>
</evidence>
<dbReference type="PANTHER" id="PTHR30074:SF6">
    <property type="entry name" value="FORMATE DEHYDROGENASE GAMMA SUBUNIT"/>
    <property type="match status" value="1"/>
</dbReference>
<dbReference type="AlphaFoldDB" id="A0A1H7GXQ9"/>
<feature type="transmembrane region" description="Helical" evidence="13">
    <location>
        <begin position="348"/>
        <end position="367"/>
    </location>
</feature>
<feature type="signal peptide" evidence="14">
    <location>
        <begin position="1"/>
        <end position="17"/>
    </location>
</feature>
<name>A0A1H7GXQ9_9RHOB</name>
<dbReference type="OrthoDB" id="9790598at2"/>
<evidence type="ECO:0000313" key="17">
    <source>
        <dbReference type="Proteomes" id="UP000199283"/>
    </source>
</evidence>
<reference evidence="16 17" key="1">
    <citation type="submission" date="2016-10" db="EMBL/GenBank/DDBJ databases">
        <authorList>
            <person name="de Groot N.N."/>
        </authorList>
    </citation>
    <scope>NUCLEOTIDE SEQUENCE [LARGE SCALE GENOMIC DNA]</scope>
    <source>
        <strain evidence="16 17">DSM 14858</strain>
    </source>
</reference>
<keyword evidence="9" id="KW-0249">Electron transport</keyword>
<evidence type="ECO:0000256" key="12">
    <source>
        <dbReference type="ARBA" id="ARBA00023136"/>
    </source>
</evidence>
<dbReference type="GO" id="GO:0046872">
    <property type="term" value="F:metal ion binding"/>
    <property type="evidence" value="ECO:0007669"/>
    <property type="project" value="UniProtKB-KW"/>
</dbReference>
<dbReference type="GO" id="GO:0015944">
    <property type="term" value="P:formate oxidation"/>
    <property type="evidence" value="ECO:0007669"/>
    <property type="project" value="TreeGrafter"/>
</dbReference>
<dbReference type="SUPFAM" id="SSF81342">
    <property type="entry name" value="Transmembrane di-heme cytochromes"/>
    <property type="match status" value="1"/>
</dbReference>
<accession>A0A1H7GXQ9</accession>
<evidence type="ECO:0000256" key="7">
    <source>
        <dbReference type="ARBA" id="ARBA00022692"/>
    </source>
</evidence>
<proteinExistence type="inferred from homology"/>
<comment type="similarity">
    <text evidence="3">Belongs to the formate dehydrogenase gamma subunit family.</text>
</comment>
<keyword evidence="8" id="KW-0479">Metal-binding</keyword>
<evidence type="ECO:0000256" key="10">
    <source>
        <dbReference type="ARBA" id="ARBA00022989"/>
    </source>
</evidence>
<evidence type="ECO:0000256" key="3">
    <source>
        <dbReference type="ARBA" id="ARBA00010747"/>
    </source>
</evidence>
<evidence type="ECO:0000256" key="8">
    <source>
        <dbReference type="ARBA" id="ARBA00022723"/>
    </source>
</evidence>
<dbReference type="GO" id="GO:0009061">
    <property type="term" value="P:anaerobic respiration"/>
    <property type="evidence" value="ECO:0007669"/>
    <property type="project" value="TreeGrafter"/>
</dbReference>
<keyword evidence="12 13" id="KW-0472">Membrane</keyword>
<evidence type="ECO:0000256" key="1">
    <source>
        <dbReference type="ARBA" id="ARBA00001971"/>
    </source>
</evidence>